<dbReference type="EMBL" id="JBBUTG010000009">
    <property type="protein sequence ID" value="MEK8032169.1"/>
    <property type="molecule type" value="Genomic_DNA"/>
</dbReference>
<accession>A0ABU9BQC5</accession>
<name>A0ABU9BQC5_9BURK</name>
<keyword evidence="1" id="KW-0732">Signal</keyword>
<evidence type="ECO:0000313" key="3">
    <source>
        <dbReference type="Proteomes" id="UP001371218"/>
    </source>
</evidence>
<comment type="caution">
    <text evidence="2">The sequence shown here is derived from an EMBL/GenBank/DDBJ whole genome shotgun (WGS) entry which is preliminary data.</text>
</comment>
<organism evidence="2 3">
    <name type="scientific">Ideonella lacteola</name>
    <dbReference type="NCBI Taxonomy" id="2984193"/>
    <lineage>
        <taxon>Bacteria</taxon>
        <taxon>Pseudomonadati</taxon>
        <taxon>Pseudomonadota</taxon>
        <taxon>Betaproteobacteria</taxon>
        <taxon>Burkholderiales</taxon>
        <taxon>Sphaerotilaceae</taxon>
        <taxon>Ideonella</taxon>
    </lineage>
</organism>
<protein>
    <submittedName>
        <fullName evidence="2">Uncharacterized protein</fullName>
    </submittedName>
</protein>
<dbReference type="RefSeq" id="WP_341426583.1">
    <property type="nucleotide sequence ID" value="NZ_JBBUTG010000009.1"/>
</dbReference>
<proteinExistence type="predicted"/>
<feature type="signal peptide" evidence="1">
    <location>
        <begin position="1"/>
        <end position="36"/>
    </location>
</feature>
<gene>
    <name evidence="2" type="ORF">AACH06_15180</name>
</gene>
<evidence type="ECO:0000313" key="2">
    <source>
        <dbReference type="EMBL" id="MEK8032169.1"/>
    </source>
</evidence>
<dbReference type="Proteomes" id="UP001371218">
    <property type="component" value="Unassembled WGS sequence"/>
</dbReference>
<keyword evidence="3" id="KW-1185">Reference proteome</keyword>
<evidence type="ECO:0000256" key="1">
    <source>
        <dbReference type="SAM" id="SignalP"/>
    </source>
</evidence>
<reference evidence="2 3" key="1">
    <citation type="submission" date="2024-04" db="EMBL/GenBank/DDBJ databases">
        <title>Novel species of the genus Ideonella isolated from streams.</title>
        <authorList>
            <person name="Lu H."/>
        </authorList>
    </citation>
    <scope>NUCLEOTIDE SEQUENCE [LARGE SCALE GENOMIC DNA]</scope>
    <source>
        <strain evidence="2 3">DXS29W</strain>
    </source>
</reference>
<feature type="chain" id="PRO_5046434823" evidence="1">
    <location>
        <begin position="37"/>
        <end position="232"/>
    </location>
</feature>
<sequence length="232" mass="24713">MRACKQPNGMVKAARLVCGPAAFFMGATLAPASACAVGLETIQQCGSDTACLGRLETAALRESSGAAKREGAQLTLQFGLHPASRFVDQPPQTHVYLGRLDGVLLHIVRVAAPSHPPAYWLVGESGQPPLRVDALPSGGPGGRHFVVASGHVLALYQRSGPRLSLQYRFEAATGLSWAVKSWREDGAAVRLEWIWPEAAAACPGQPSQGSLQLRDGPYGWDFVPQPPRRCTP</sequence>